<evidence type="ECO:0000313" key="3">
    <source>
        <dbReference type="Proteomes" id="UP000010366"/>
    </source>
</evidence>
<reference evidence="2 3" key="1">
    <citation type="submission" date="2012-05" db="EMBL/GenBank/DDBJ databases">
        <title>Finished chromosome of genome of Chamaesiphon sp. PCC 6605.</title>
        <authorList>
            <consortium name="US DOE Joint Genome Institute"/>
            <person name="Gugger M."/>
            <person name="Coursin T."/>
            <person name="Rippka R."/>
            <person name="Tandeau De Marsac N."/>
            <person name="Huntemann M."/>
            <person name="Wei C.-L."/>
            <person name="Han J."/>
            <person name="Detter J.C."/>
            <person name="Han C."/>
            <person name="Tapia R."/>
            <person name="Chen A."/>
            <person name="Kyrpides N."/>
            <person name="Mavromatis K."/>
            <person name="Markowitz V."/>
            <person name="Szeto E."/>
            <person name="Ivanova N."/>
            <person name="Pagani I."/>
            <person name="Pati A."/>
            <person name="Goodwin L."/>
            <person name="Nordberg H.P."/>
            <person name="Cantor M.N."/>
            <person name="Hua S.X."/>
            <person name="Woyke T."/>
            <person name="Kerfeld C.A."/>
        </authorList>
    </citation>
    <scope>NUCLEOTIDE SEQUENCE [LARGE SCALE GENOMIC DNA]</scope>
    <source>
        <strain evidence="3">ATCC 27169 / PCC 6605</strain>
    </source>
</reference>
<keyword evidence="3" id="KW-1185">Reference proteome</keyword>
<organism evidence="2 3">
    <name type="scientific">Chamaesiphon minutus (strain ATCC 27169 / PCC 6605)</name>
    <dbReference type="NCBI Taxonomy" id="1173020"/>
    <lineage>
        <taxon>Bacteria</taxon>
        <taxon>Bacillati</taxon>
        <taxon>Cyanobacteriota</taxon>
        <taxon>Cyanophyceae</taxon>
        <taxon>Gomontiellales</taxon>
        <taxon>Chamaesiphonaceae</taxon>
        <taxon>Chamaesiphon</taxon>
    </lineage>
</organism>
<feature type="transmembrane region" description="Helical" evidence="1">
    <location>
        <begin position="12"/>
        <end position="31"/>
    </location>
</feature>
<evidence type="ECO:0000256" key="1">
    <source>
        <dbReference type="SAM" id="Phobius"/>
    </source>
</evidence>
<protein>
    <submittedName>
        <fullName evidence="2">Uncharacterized protein</fullName>
    </submittedName>
</protein>
<evidence type="ECO:0000313" key="2">
    <source>
        <dbReference type="EMBL" id="AFY94375.1"/>
    </source>
</evidence>
<dbReference type="AlphaFoldDB" id="K9UHU8"/>
<gene>
    <name evidence="2" type="ORF">Cha6605_3373</name>
</gene>
<dbReference type="OrthoDB" id="582553at2"/>
<dbReference type="KEGG" id="cmp:Cha6605_3373"/>
<sequence>MSDNFLEALKTFLPLIVVVVTGAIGVATYTWQENIKRQTEIVERRQKLYEDLNGALFGLILATTPAERRNIIAQIEKGWLFASDDVLAALFKYMELYDELWVQAAGNVRQLIREDKIARKNLEQSMSDLFLAMRQDLRRTKIPTNLARQYMHFYQCGMLDLN</sequence>
<keyword evidence="1" id="KW-0812">Transmembrane</keyword>
<name>K9UHU8_CHAP6</name>
<dbReference type="RefSeq" id="WP_015160510.1">
    <property type="nucleotide sequence ID" value="NC_019697.1"/>
</dbReference>
<accession>K9UHU8</accession>
<keyword evidence="1" id="KW-1133">Transmembrane helix</keyword>
<proteinExistence type="predicted"/>
<dbReference type="HOGENOM" id="CLU_1632404_0_0_3"/>
<dbReference type="Proteomes" id="UP000010366">
    <property type="component" value="Chromosome"/>
</dbReference>
<keyword evidence="1" id="KW-0472">Membrane</keyword>
<dbReference type="EMBL" id="CP003600">
    <property type="protein sequence ID" value="AFY94375.1"/>
    <property type="molecule type" value="Genomic_DNA"/>
</dbReference>